<comment type="similarity">
    <text evidence="4">Belongs to the class I-like SAM-binding methyltransferase superfamily.</text>
</comment>
<keyword evidence="2" id="KW-0808">Transferase</keyword>
<accession>A0AAD6VDG3</accession>
<dbReference type="GO" id="GO:0016740">
    <property type="term" value="F:transferase activity"/>
    <property type="evidence" value="ECO:0007669"/>
    <property type="project" value="UniProtKB-KW"/>
</dbReference>
<keyword evidence="6" id="KW-1185">Reference proteome</keyword>
<dbReference type="Proteomes" id="UP001219525">
    <property type="component" value="Unassembled WGS sequence"/>
</dbReference>
<evidence type="ECO:0000256" key="4">
    <source>
        <dbReference type="ARBA" id="ARBA00038314"/>
    </source>
</evidence>
<comment type="caution">
    <text evidence="5">The sequence shown here is derived from an EMBL/GenBank/DDBJ whole genome shotgun (WGS) entry which is preliminary data.</text>
</comment>
<evidence type="ECO:0000313" key="6">
    <source>
        <dbReference type="Proteomes" id="UP001219525"/>
    </source>
</evidence>
<evidence type="ECO:0000256" key="2">
    <source>
        <dbReference type="ARBA" id="ARBA00022679"/>
    </source>
</evidence>
<keyword evidence="3" id="KW-0949">S-adenosyl-L-methionine</keyword>
<evidence type="ECO:0000256" key="3">
    <source>
        <dbReference type="ARBA" id="ARBA00022691"/>
    </source>
</evidence>
<evidence type="ECO:0008006" key="7">
    <source>
        <dbReference type="Google" id="ProtNLM"/>
    </source>
</evidence>
<reference evidence="5" key="1">
    <citation type="submission" date="2023-03" db="EMBL/GenBank/DDBJ databases">
        <title>Massive genome expansion in bonnet fungi (Mycena s.s.) driven by repeated elements and novel gene families across ecological guilds.</title>
        <authorList>
            <consortium name="Lawrence Berkeley National Laboratory"/>
            <person name="Harder C.B."/>
            <person name="Miyauchi S."/>
            <person name="Viragh M."/>
            <person name="Kuo A."/>
            <person name="Thoen E."/>
            <person name="Andreopoulos B."/>
            <person name="Lu D."/>
            <person name="Skrede I."/>
            <person name="Drula E."/>
            <person name="Henrissat B."/>
            <person name="Morin E."/>
            <person name="Kohler A."/>
            <person name="Barry K."/>
            <person name="LaButti K."/>
            <person name="Morin E."/>
            <person name="Salamov A."/>
            <person name="Lipzen A."/>
            <person name="Mereny Z."/>
            <person name="Hegedus B."/>
            <person name="Baldrian P."/>
            <person name="Stursova M."/>
            <person name="Weitz H."/>
            <person name="Taylor A."/>
            <person name="Grigoriev I.V."/>
            <person name="Nagy L.G."/>
            <person name="Martin F."/>
            <person name="Kauserud H."/>
        </authorList>
    </citation>
    <scope>NUCLEOTIDE SEQUENCE</scope>
    <source>
        <strain evidence="5">9144</strain>
    </source>
</reference>
<proteinExistence type="inferred from homology"/>
<gene>
    <name evidence="5" type="ORF">GGX14DRAFT_637459</name>
</gene>
<dbReference type="PANTHER" id="PTHR35897">
    <property type="entry name" value="METHYLTRANSFERASE AUSD"/>
    <property type="match status" value="1"/>
</dbReference>
<dbReference type="AlphaFoldDB" id="A0AAD6VDG3"/>
<protein>
    <recommendedName>
        <fullName evidence="7">Methyltransferase domain-containing protein</fullName>
    </recommendedName>
</protein>
<sequence>MPTLASLIDDGGLEFLKSQIGIGDAGELKKHILPIQAKAYETFSYPCICFFNFARLRVSKLPAYSHAMALLRERPDAIFLDLGCCFGTDIRKVAVDGFPMQNLIACDLHGEFWNFGHELFRSTPETFPVAFLSGDVFDPAFLAPSAPRLTSIRSSTVIPPSNLSNITSLTALTNHISILHCSYVFHLFDEQKQAELARLLAGLLSPLPGSMIFGSQLAKETKGYLLRPPFYSGDAESRVFAHSPESWIDLWEDVFPKGTVRVEAALMKREDSHPADMLLLPTTPEGGRRIMTWSITRRLYSKL</sequence>
<name>A0AAD6VDG3_9AGAR</name>
<evidence type="ECO:0000256" key="1">
    <source>
        <dbReference type="ARBA" id="ARBA00005179"/>
    </source>
</evidence>
<organism evidence="5 6">
    <name type="scientific">Mycena pura</name>
    <dbReference type="NCBI Taxonomy" id="153505"/>
    <lineage>
        <taxon>Eukaryota</taxon>
        <taxon>Fungi</taxon>
        <taxon>Dikarya</taxon>
        <taxon>Basidiomycota</taxon>
        <taxon>Agaricomycotina</taxon>
        <taxon>Agaricomycetes</taxon>
        <taxon>Agaricomycetidae</taxon>
        <taxon>Agaricales</taxon>
        <taxon>Marasmiineae</taxon>
        <taxon>Mycenaceae</taxon>
        <taxon>Mycena</taxon>
    </lineage>
</organism>
<dbReference type="Gene3D" id="3.40.50.150">
    <property type="entry name" value="Vaccinia Virus protein VP39"/>
    <property type="match status" value="1"/>
</dbReference>
<dbReference type="InterPro" id="IPR029063">
    <property type="entry name" value="SAM-dependent_MTases_sf"/>
</dbReference>
<dbReference type="SUPFAM" id="SSF53335">
    <property type="entry name" value="S-adenosyl-L-methionine-dependent methyltransferases"/>
    <property type="match status" value="1"/>
</dbReference>
<comment type="pathway">
    <text evidence="1">Secondary metabolite biosynthesis.</text>
</comment>
<dbReference type="InterPro" id="IPR051654">
    <property type="entry name" value="Meroterpenoid_MTases"/>
</dbReference>
<evidence type="ECO:0000313" key="5">
    <source>
        <dbReference type="EMBL" id="KAJ7206525.1"/>
    </source>
</evidence>
<dbReference type="EMBL" id="JARJCW010000039">
    <property type="protein sequence ID" value="KAJ7206525.1"/>
    <property type="molecule type" value="Genomic_DNA"/>
</dbReference>
<dbReference type="PANTHER" id="PTHR35897:SF1">
    <property type="entry name" value="METHYLTRANSFERASE AUSD"/>
    <property type="match status" value="1"/>
</dbReference>